<dbReference type="SUPFAM" id="SSF54975">
    <property type="entry name" value="Acylphosphatase/BLUF domain-like"/>
    <property type="match status" value="1"/>
</dbReference>
<dbReference type="PROSITE" id="PS00151">
    <property type="entry name" value="ACYLPHOSPHATASE_2"/>
    <property type="match status" value="1"/>
</dbReference>
<comment type="catalytic activity">
    <reaction evidence="3 4 5">
        <text>an acyl phosphate + H2O = a carboxylate + phosphate + H(+)</text>
        <dbReference type="Rhea" id="RHEA:14965"/>
        <dbReference type="ChEBI" id="CHEBI:15377"/>
        <dbReference type="ChEBI" id="CHEBI:15378"/>
        <dbReference type="ChEBI" id="CHEBI:29067"/>
        <dbReference type="ChEBI" id="CHEBI:43474"/>
        <dbReference type="ChEBI" id="CHEBI:59918"/>
        <dbReference type="EC" id="3.6.1.7"/>
    </reaction>
</comment>
<dbReference type="InterPro" id="IPR020456">
    <property type="entry name" value="Acylphosphatase"/>
</dbReference>
<proteinExistence type="inferred from homology"/>
<dbReference type="FunFam" id="3.30.70.100:FF:000011">
    <property type="entry name" value="Acylphosphatase"/>
    <property type="match status" value="1"/>
</dbReference>
<dbReference type="PROSITE" id="PS51160">
    <property type="entry name" value="ACYLPHOSPHATASE_3"/>
    <property type="match status" value="1"/>
</dbReference>
<name>A0A4W5MY41_9TELE</name>
<organism evidence="8 9">
    <name type="scientific">Hucho hucho</name>
    <name type="common">huchen</name>
    <dbReference type="NCBI Taxonomy" id="62062"/>
    <lineage>
        <taxon>Eukaryota</taxon>
        <taxon>Metazoa</taxon>
        <taxon>Chordata</taxon>
        <taxon>Craniata</taxon>
        <taxon>Vertebrata</taxon>
        <taxon>Euteleostomi</taxon>
        <taxon>Actinopterygii</taxon>
        <taxon>Neopterygii</taxon>
        <taxon>Teleostei</taxon>
        <taxon>Protacanthopterygii</taxon>
        <taxon>Salmoniformes</taxon>
        <taxon>Salmonidae</taxon>
        <taxon>Salmoninae</taxon>
        <taxon>Hucho</taxon>
    </lineage>
</organism>
<dbReference type="InterPro" id="IPR017968">
    <property type="entry name" value="Acylphosphatase_CS"/>
</dbReference>
<dbReference type="InterPro" id="IPR001792">
    <property type="entry name" value="Acylphosphatase-like_dom"/>
</dbReference>
<evidence type="ECO:0000256" key="3">
    <source>
        <dbReference type="ARBA" id="ARBA00047645"/>
    </source>
</evidence>
<dbReference type="Gene3D" id="3.30.70.100">
    <property type="match status" value="1"/>
</dbReference>
<dbReference type="AlphaFoldDB" id="A0A4W5MY41"/>
<evidence type="ECO:0000256" key="6">
    <source>
        <dbReference type="RuleBase" id="RU004168"/>
    </source>
</evidence>
<dbReference type="Proteomes" id="UP000314982">
    <property type="component" value="Unassembled WGS sequence"/>
</dbReference>
<evidence type="ECO:0000313" key="9">
    <source>
        <dbReference type="Proteomes" id="UP000314982"/>
    </source>
</evidence>
<reference evidence="8" key="2">
    <citation type="submission" date="2025-08" db="UniProtKB">
        <authorList>
            <consortium name="Ensembl"/>
        </authorList>
    </citation>
    <scope>IDENTIFICATION</scope>
</reference>
<feature type="active site" evidence="4">
    <location>
        <position position="65"/>
    </location>
</feature>
<dbReference type="EC" id="3.6.1.7" evidence="4 5"/>
<dbReference type="InterPro" id="IPR036046">
    <property type="entry name" value="Acylphosphatase-like_dom_sf"/>
</dbReference>
<dbReference type="GeneTree" id="ENSGT00390000011103"/>
<reference evidence="9" key="1">
    <citation type="submission" date="2018-06" db="EMBL/GenBank/DDBJ databases">
        <title>Genome assembly of Danube salmon.</title>
        <authorList>
            <person name="Macqueen D.J."/>
            <person name="Gundappa M.K."/>
        </authorList>
    </citation>
    <scope>NUCLEOTIDE SEQUENCE [LARGE SCALE GENOMIC DNA]</scope>
</reference>
<keyword evidence="2 4" id="KW-0378">Hydrolase</keyword>
<evidence type="ECO:0000256" key="2">
    <source>
        <dbReference type="ARBA" id="ARBA00022801"/>
    </source>
</evidence>
<dbReference type="GO" id="GO:0003998">
    <property type="term" value="F:acylphosphatase activity"/>
    <property type="evidence" value="ECO:0007669"/>
    <property type="project" value="UniProtKB-EC"/>
</dbReference>
<dbReference type="Pfam" id="PF00708">
    <property type="entry name" value="Acylphosphatase"/>
    <property type="match status" value="1"/>
</dbReference>
<evidence type="ECO:0000313" key="8">
    <source>
        <dbReference type="Ensembl" id="ENSHHUP00000042315.1"/>
    </source>
</evidence>
<accession>A0A4W5MY41</accession>
<evidence type="ECO:0000256" key="5">
    <source>
        <dbReference type="RuleBase" id="RU000553"/>
    </source>
</evidence>
<dbReference type="PRINTS" id="PR00112">
    <property type="entry name" value="ACYLPHPHTASE"/>
</dbReference>
<dbReference type="PANTHER" id="PTHR10029">
    <property type="entry name" value="ACYLPHOSPHATASE"/>
    <property type="match status" value="1"/>
</dbReference>
<dbReference type="Ensembl" id="ENSHHUT00000043922.1">
    <property type="protein sequence ID" value="ENSHHUP00000042315.1"/>
    <property type="gene ID" value="ENSHHUG00000026072.1"/>
</dbReference>
<evidence type="ECO:0000259" key="7">
    <source>
        <dbReference type="PROSITE" id="PS51160"/>
    </source>
</evidence>
<dbReference type="STRING" id="62062.ENSHHUP00000042315"/>
<comment type="similarity">
    <text evidence="1 6">Belongs to the acylphosphatase family.</text>
</comment>
<evidence type="ECO:0000256" key="1">
    <source>
        <dbReference type="ARBA" id="ARBA00005614"/>
    </source>
</evidence>
<reference evidence="8" key="3">
    <citation type="submission" date="2025-09" db="UniProtKB">
        <authorList>
            <consortium name="Ensembl"/>
        </authorList>
    </citation>
    <scope>IDENTIFICATION</scope>
</reference>
<sequence>SNMQTLSTCFVGISRLETRYFTAGMSTEEMISVDYEIFGRVQGVFFRKYTQAEGKKLGLVGWVQNTEAGTVQGQLQGPSNKVRQMQDWLKSTGSPKSQIIKAEFKNEKNVKSLDHSTFKIVRP</sequence>
<dbReference type="PANTHER" id="PTHR10029:SF21">
    <property type="entry name" value="ACYLPHOSPHATASE-1"/>
    <property type="match status" value="1"/>
</dbReference>
<keyword evidence="9" id="KW-1185">Reference proteome</keyword>
<protein>
    <recommendedName>
        <fullName evidence="4 5">Acylphosphatase</fullName>
        <ecNumber evidence="4 5">3.6.1.7</ecNumber>
    </recommendedName>
</protein>
<feature type="domain" description="Acylphosphatase-like" evidence="7">
    <location>
        <begin position="32"/>
        <end position="122"/>
    </location>
</feature>
<dbReference type="PROSITE" id="PS00150">
    <property type="entry name" value="ACYLPHOSPHATASE_1"/>
    <property type="match status" value="1"/>
</dbReference>
<evidence type="ECO:0000256" key="4">
    <source>
        <dbReference type="PROSITE-ProRule" id="PRU00520"/>
    </source>
</evidence>
<feature type="active site" evidence="4">
    <location>
        <position position="47"/>
    </location>
</feature>